<gene>
    <name evidence="1" type="ORF">KL86SPO_70259</name>
</gene>
<reference evidence="1" key="1">
    <citation type="submission" date="2016-08" db="EMBL/GenBank/DDBJ databases">
        <authorList>
            <person name="Seilhamer J.J."/>
        </authorList>
    </citation>
    <scope>NUCLEOTIDE SEQUENCE</scope>
    <source>
        <strain evidence="1">86</strain>
    </source>
</reference>
<protein>
    <submittedName>
        <fullName evidence="1">Uncharacterized protein</fullName>
    </submittedName>
</protein>
<sequence>MQDINKMGFQFKVIMQRLPGRLLNRVHSNRIAVIGYCGWLFLRFDNAQRLLPVSQFQDRRAAEAERQFNPPRRTHGVTGKGLADSIKLAVTGLTMQPAPVAGIQKPATAAGLFGDIGIFTIPCRLLQPDKRLIKFGLAPGTSKQHFISPVTGFTQGNLPLIVAAGATHLTGKLLYYIGVNKHSSHYPCIQFTLFKENLTEKGYHQNNPAYGGYG</sequence>
<organism evidence="1">
    <name type="scientific">uncultured Sporomusa sp</name>
    <dbReference type="NCBI Taxonomy" id="307249"/>
    <lineage>
        <taxon>Bacteria</taxon>
        <taxon>Bacillati</taxon>
        <taxon>Bacillota</taxon>
        <taxon>Negativicutes</taxon>
        <taxon>Selenomonadales</taxon>
        <taxon>Sporomusaceae</taxon>
        <taxon>Sporomusa</taxon>
        <taxon>environmental samples</taxon>
    </lineage>
</organism>
<dbReference type="EMBL" id="FMJE01000007">
    <property type="protein sequence ID" value="SCM83401.1"/>
    <property type="molecule type" value="Genomic_DNA"/>
</dbReference>
<proteinExistence type="predicted"/>
<dbReference type="AlphaFoldDB" id="A0A212M0V0"/>
<name>A0A212M0V0_9FIRM</name>
<evidence type="ECO:0000313" key="1">
    <source>
        <dbReference type="EMBL" id="SCM83401.1"/>
    </source>
</evidence>
<accession>A0A212M0V0</accession>